<accession>A0ABW7I9E6</accession>
<feature type="transmembrane region" description="Helical" evidence="12">
    <location>
        <begin position="6"/>
        <end position="27"/>
    </location>
</feature>
<feature type="transmembrane region" description="Helical" evidence="12">
    <location>
        <begin position="67"/>
        <end position="87"/>
    </location>
</feature>
<comment type="similarity">
    <text evidence="10 12">Belongs to the fluoride channel Fluc/FEX (TC 1.A.43) family.</text>
</comment>
<organism evidence="13 14">
    <name type="scientific">Roseovarius aquimarinus</name>
    <dbReference type="NCBI Taxonomy" id="1229156"/>
    <lineage>
        <taxon>Bacteria</taxon>
        <taxon>Pseudomonadati</taxon>
        <taxon>Pseudomonadota</taxon>
        <taxon>Alphaproteobacteria</taxon>
        <taxon>Rhodobacterales</taxon>
        <taxon>Roseobacteraceae</taxon>
        <taxon>Roseovarius</taxon>
    </lineage>
</organism>
<dbReference type="RefSeq" id="WP_377172318.1">
    <property type="nucleotide sequence ID" value="NZ_JBHTJC010000003.1"/>
</dbReference>
<keyword evidence="9 12" id="KW-0407">Ion channel</keyword>
<evidence type="ECO:0000256" key="2">
    <source>
        <dbReference type="ARBA" id="ARBA00022475"/>
    </source>
</evidence>
<keyword evidence="8 12" id="KW-0472">Membrane</keyword>
<comment type="function">
    <text evidence="12">Fluoride-specific ion channel. Important for reducing fluoride concentration in the cell, thus reducing its toxicity.</text>
</comment>
<keyword evidence="4 12" id="KW-0812">Transmembrane</keyword>
<evidence type="ECO:0000256" key="9">
    <source>
        <dbReference type="ARBA" id="ARBA00023303"/>
    </source>
</evidence>
<evidence type="ECO:0000256" key="3">
    <source>
        <dbReference type="ARBA" id="ARBA00022519"/>
    </source>
</evidence>
<keyword evidence="14" id="KW-1185">Reference proteome</keyword>
<feature type="binding site" evidence="12">
    <location>
        <position position="77"/>
    </location>
    <ligand>
        <name>Na(+)</name>
        <dbReference type="ChEBI" id="CHEBI:29101"/>
        <note>structural</note>
    </ligand>
</feature>
<keyword evidence="12" id="KW-0479">Metal-binding</keyword>
<evidence type="ECO:0000256" key="8">
    <source>
        <dbReference type="ARBA" id="ARBA00023136"/>
    </source>
</evidence>
<evidence type="ECO:0000256" key="10">
    <source>
        <dbReference type="ARBA" id="ARBA00035120"/>
    </source>
</evidence>
<comment type="activity regulation">
    <text evidence="12">Na(+) is not transported, but it plays an essential structural role and its presence is essential for fluoride channel function.</text>
</comment>
<keyword evidence="3" id="KW-0997">Cell inner membrane</keyword>
<evidence type="ECO:0000256" key="5">
    <source>
        <dbReference type="ARBA" id="ARBA00022989"/>
    </source>
</evidence>
<evidence type="ECO:0000256" key="4">
    <source>
        <dbReference type="ARBA" id="ARBA00022692"/>
    </source>
</evidence>
<keyword evidence="7 12" id="KW-0406">Ion transport</keyword>
<comment type="catalytic activity">
    <reaction evidence="11">
        <text>fluoride(in) = fluoride(out)</text>
        <dbReference type="Rhea" id="RHEA:76159"/>
        <dbReference type="ChEBI" id="CHEBI:17051"/>
    </reaction>
    <physiologicalReaction direction="left-to-right" evidence="11">
        <dbReference type="Rhea" id="RHEA:76160"/>
    </physiologicalReaction>
</comment>
<dbReference type="PANTHER" id="PTHR28259">
    <property type="entry name" value="FLUORIDE EXPORT PROTEIN 1-RELATED"/>
    <property type="match status" value="1"/>
</dbReference>
<dbReference type="Proteomes" id="UP001607157">
    <property type="component" value="Unassembled WGS sequence"/>
</dbReference>
<comment type="subcellular location">
    <subcellularLocation>
        <location evidence="1 12">Cell membrane</location>
        <topology evidence="1 12">Multi-pass membrane protein</topology>
    </subcellularLocation>
</comment>
<dbReference type="EMBL" id="JBIHMM010000003">
    <property type="protein sequence ID" value="MFH0254828.1"/>
    <property type="molecule type" value="Genomic_DNA"/>
</dbReference>
<evidence type="ECO:0000313" key="14">
    <source>
        <dbReference type="Proteomes" id="UP001607157"/>
    </source>
</evidence>
<evidence type="ECO:0000256" key="6">
    <source>
        <dbReference type="ARBA" id="ARBA00023053"/>
    </source>
</evidence>
<proteinExistence type="inferred from homology"/>
<feature type="transmembrane region" description="Helical" evidence="12">
    <location>
        <begin position="34"/>
        <end position="55"/>
    </location>
</feature>
<dbReference type="PANTHER" id="PTHR28259:SF1">
    <property type="entry name" value="FLUORIDE EXPORT PROTEIN 1-RELATED"/>
    <property type="match status" value="1"/>
</dbReference>
<feature type="transmembrane region" description="Helical" evidence="12">
    <location>
        <begin position="99"/>
        <end position="120"/>
    </location>
</feature>
<dbReference type="Pfam" id="PF02537">
    <property type="entry name" value="CRCB"/>
    <property type="match status" value="1"/>
</dbReference>
<evidence type="ECO:0000313" key="13">
    <source>
        <dbReference type="EMBL" id="MFH0254828.1"/>
    </source>
</evidence>
<keyword evidence="2 12" id="KW-1003">Cell membrane</keyword>
<keyword evidence="5 12" id="KW-1133">Transmembrane helix</keyword>
<evidence type="ECO:0000256" key="1">
    <source>
        <dbReference type="ARBA" id="ARBA00004651"/>
    </source>
</evidence>
<evidence type="ECO:0000256" key="7">
    <source>
        <dbReference type="ARBA" id="ARBA00023065"/>
    </source>
</evidence>
<gene>
    <name evidence="12" type="primary">fluC</name>
    <name evidence="12" type="synonym">crcB</name>
    <name evidence="13" type="ORF">ACGRVM_13055</name>
</gene>
<feature type="binding site" evidence="12">
    <location>
        <position position="74"/>
    </location>
    <ligand>
        <name>Na(+)</name>
        <dbReference type="ChEBI" id="CHEBI:29101"/>
        <note>structural</note>
    </ligand>
</feature>
<dbReference type="InterPro" id="IPR003691">
    <property type="entry name" value="FluC"/>
</dbReference>
<dbReference type="HAMAP" id="MF_00454">
    <property type="entry name" value="FluC"/>
    <property type="match status" value="1"/>
</dbReference>
<evidence type="ECO:0000256" key="12">
    <source>
        <dbReference type="HAMAP-Rule" id="MF_00454"/>
    </source>
</evidence>
<comment type="caution">
    <text evidence="13">The sequence shown here is derived from an EMBL/GenBank/DDBJ whole genome shotgun (WGS) entry which is preliminary data.</text>
</comment>
<reference evidence="13 14" key="1">
    <citation type="submission" date="2024-10" db="EMBL/GenBank/DDBJ databases">
        <authorList>
            <person name="Yang X.-N."/>
        </authorList>
    </citation>
    <scope>NUCLEOTIDE SEQUENCE [LARGE SCALE GENOMIC DNA]</scope>
    <source>
        <strain evidence="13 14">CAU 1059</strain>
    </source>
</reference>
<evidence type="ECO:0000256" key="11">
    <source>
        <dbReference type="ARBA" id="ARBA00035585"/>
    </source>
</evidence>
<sequence>MSTAYLSVALGGAIGASLRYGVGLWVLRMGAPNLPVAVLGVNVIGSFLMGAFAIWSLERGHAGLNPFVMTGVLGGFTTFSAFSLDAWTLMERGEIGLMAVYIALSVGLSIGALALGIWLMKGMLA</sequence>
<keyword evidence="12" id="KW-0813">Transport</keyword>
<protein>
    <recommendedName>
        <fullName evidence="12">Fluoride-specific ion channel FluC</fullName>
    </recommendedName>
</protein>
<keyword evidence="6 12" id="KW-0915">Sodium</keyword>
<name>A0ABW7I9E6_9RHOB</name>